<dbReference type="SMART" id="SM00248">
    <property type="entry name" value="ANK"/>
    <property type="match status" value="4"/>
</dbReference>
<dbReference type="EMBL" id="JAWDGP010000946">
    <property type="protein sequence ID" value="KAK3796018.1"/>
    <property type="molecule type" value="Genomic_DNA"/>
</dbReference>
<dbReference type="PROSITE" id="PS50088">
    <property type="entry name" value="ANK_REPEAT"/>
    <property type="match status" value="1"/>
</dbReference>
<dbReference type="PANTHER" id="PTHR24198">
    <property type="entry name" value="ANKYRIN REPEAT AND PROTEIN KINASE DOMAIN-CONTAINING PROTEIN"/>
    <property type="match status" value="1"/>
</dbReference>
<dbReference type="InterPro" id="IPR002110">
    <property type="entry name" value="Ankyrin_rpt"/>
</dbReference>
<dbReference type="SUPFAM" id="SSF48403">
    <property type="entry name" value="Ankyrin repeat"/>
    <property type="match status" value="1"/>
</dbReference>
<dbReference type="Gene3D" id="1.25.40.20">
    <property type="entry name" value="Ankyrin repeat-containing domain"/>
    <property type="match status" value="2"/>
</dbReference>
<keyword evidence="5" id="KW-1185">Reference proteome</keyword>
<evidence type="ECO:0000313" key="4">
    <source>
        <dbReference type="EMBL" id="KAK3796018.1"/>
    </source>
</evidence>
<protein>
    <submittedName>
        <fullName evidence="4">Uncharacterized protein</fullName>
    </submittedName>
</protein>
<dbReference type="AlphaFoldDB" id="A0AAE1E7R0"/>
<organism evidence="4 5">
    <name type="scientific">Elysia crispata</name>
    <name type="common">lettuce slug</name>
    <dbReference type="NCBI Taxonomy" id="231223"/>
    <lineage>
        <taxon>Eukaryota</taxon>
        <taxon>Metazoa</taxon>
        <taxon>Spiralia</taxon>
        <taxon>Lophotrochozoa</taxon>
        <taxon>Mollusca</taxon>
        <taxon>Gastropoda</taxon>
        <taxon>Heterobranchia</taxon>
        <taxon>Euthyneura</taxon>
        <taxon>Panpulmonata</taxon>
        <taxon>Sacoglossa</taxon>
        <taxon>Placobranchoidea</taxon>
        <taxon>Plakobranchidae</taxon>
        <taxon>Elysia</taxon>
    </lineage>
</organism>
<evidence type="ECO:0000256" key="1">
    <source>
        <dbReference type="ARBA" id="ARBA00022737"/>
    </source>
</evidence>
<keyword evidence="2 3" id="KW-0040">ANK repeat</keyword>
<accession>A0AAE1E7R0</accession>
<evidence type="ECO:0000313" key="5">
    <source>
        <dbReference type="Proteomes" id="UP001283361"/>
    </source>
</evidence>
<comment type="caution">
    <text evidence="4">The sequence shown here is derived from an EMBL/GenBank/DDBJ whole genome shotgun (WGS) entry which is preliminary data.</text>
</comment>
<name>A0AAE1E7R0_9GAST</name>
<dbReference type="Pfam" id="PF12796">
    <property type="entry name" value="Ank_2"/>
    <property type="match status" value="2"/>
</dbReference>
<proteinExistence type="predicted"/>
<evidence type="ECO:0000256" key="2">
    <source>
        <dbReference type="ARBA" id="ARBA00023043"/>
    </source>
</evidence>
<gene>
    <name evidence="4" type="ORF">RRG08_013324</name>
</gene>
<keyword evidence="1" id="KW-0677">Repeat</keyword>
<reference evidence="4" key="1">
    <citation type="journal article" date="2023" name="G3 (Bethesda)">
        <title>A reference genome for the long-term kleptoplast-retaining sea slug Elysia crispata morphotype clarki.</title>
        <authorList>
            <person name="Eastman K.E."/>
            <person name="Pendleton A.L."/>
            <person name="Shaikh M.A."/>
            <person name="Suttiyut T."/>
            <person name="Ogas R."/>
            <person name="Tomko P."/>
            <person name="Gavelis G."/>
            <person name="Widhalm J.R."/>
            <person name="Wisecaver J.H."/>
        </authorList>
    </citation>
    <scope>NUCLEOTIDE SEQUENCE</scope>
    <source>
        <strain evidence="4">ECLA1</strain>
    </source>
</reference>
<sequence length="253" mass="27456">MDAGGSIGGDASIIMCLSAAHVGDDLEDDVRRCELLKELVRHGADVNAQGQTQKTAFMVAAEHGFLNCLQFLTASGADLTITAEDQETALTLAVKNGKAGCVKYLADRLSASMLNHKNDDEKTAPMIAASRDGLNIEALLLAAAGADVNVEGQNGYTALMFALMDRCSETALLLLKRGASISTITSAGHTPLTMSRRDKDVLRLLHHGPDPTRSRTDRYWVHQIDCRWRYRACPARDIGKRFPAARSRLFASR</sequence>
<dbReference type="PANTHER" id="PTHR24198:SF165">
    <property type="entry name" value="ANKYRIN REPEAT-CONTAINING PROTEIN-RELATED"/>
    <property type="match status" value="1"/>
</dbReference>
<feature type="repeat" description="ANK" evidence="3">
    <location>
        <begin position="154"/>
        <end position="186"/>
    </location>
</feature>
<evidence type="ECO:0000256" key="3">
    <source>
        <dbReference type="PROSITE-ProRule" id="PRU00023"/>
    </source>
</evidence>
<dbReference type="InterPro" id="IPR036770">
    <property type="entry name" value="Ankyrin_rpt-contain_sf"/>
</dbReference>
<dbReference type="Proteomes" id="UP001283361">
    <property type="component" value="Unassembled WGS sequence"/>
</dbReference>